<dbReference type="PANTHER" id="PTHR48016:SF56">
    <property type="entry name" value="MAPKK KINASE"/>
    <property type="match status" value="1"/>
</dbReference>
<evidence type="ECO:0000256" key="8">
    <source>
        <dbReference type="SAM" id="MobiDB-lite"/>
    </source>
</evidence>
<evidence type="ECO:0000256" key="4">
    <source>
        <dbReference type="ARBA" id="ARBA00022741"/>
    </source>
</evidence>
<keyword evidence="3" id="KW-0808">Transferase</keyword>
<dbReference type="Gene3D" id="1.10.510.10">
    <property type="entry name" value="Transferase(Phosphotransferase) domain 1"/>
    <property type="match status" value="1"/>
</dbReference>
<evidence type="ECO:0000259" key="9">
    <source>
        <dbReference type="PROSITE" id="PS50011"/>
    </source>
</evidence>
<reference evidence="10" key="1">
    <citation type="submission" date="2021-09" db="EMBL/GenBank/DDBJ databases">
        <authorList>
            <consortium name="AG Swart"/>
            <person name="Singh M."/>
            <person name="Singh A."/>
            <person name="Seah K."/>
            <person name="Emmerich C."/>
        </authorList>
    </citation>
    <scope>NUCLEOTIDE SEQUENCE</scope>
    <source>
        <strain evidence="10">ATCC30299</strain>
    </source>
</reference>
<comment type="caution">
    <text evidence="10">The sequence shown here is derived from an EMBL/GenBank/DDBJ whole genome shotgun (WGS) entry which is preliminary data.</text>
</comment>
<dbReference type="InterPro" id="IPR008271">
    <property type="entry name" value="Ser/Thr_kinase_AS"/>
</dbReference>
<dbReference type="InterPro" id="IPR017441">
    <property type="entry name" value="Protein_kinase_ATP_BS"/>
</dbReference>
<dbReference type="GO" id="GO:0005524">
    <property type="term" value="F:ATP binding"/>
    <property type="evidence" value="ECO:0007669"/>
    <property type="project" value="UniProtKB-UniRule"/>
</dbReference>
<proteinExistence type="predicted"/>
<protein>
    <recommendedName>
        <fullName evidence="9">Protein kinase domain-containing protein</fullName>
    </recommendedName>
</protein>
<dbReference type="Pfam" id="PF00069">
    <property type="entry name" value="Pkinase"/>
    <property type="match status" value="1"/>
</dbReference>
<dbReference type="GO" id="GO:0004674">
    <property type="term" value="F:protein serine/threonine kinase activity"/>
    <property type="evidence" value="ECO:0007669"/>
    <property type="project" value="UniProtKB-KW"/>
</dbReference>
<feature type="region of interest" description="Disordered" evidence="8">
    <location>
        <begin position="1"/>
        <end position="22"/>
    </location>
</feature>
<dbReference type="PROSITE" id="PS00107">
    <property type="entry name" value="PROTEIN_KINASE_ATP"/>
    <property type="match status" value="1"/>
</dbReference>
<accession>A0AAU9IFA7</accession>
<keyword evidence="2" id="KW-0723">Serine/threonine-protein kinase</keyword>
<gene>
    <name evidence="10" type="ORF">BSTOLATCC_MIC5206</name>
</gene>
<dbReference type="InterPro" id="IPR000719">
    <property type="entry name" value="Prot_kinase_dom"/>
</dbReference>
<feature type="region of interest" description="Disordered" evidence="8">
    <location>
        <begin position="218"/>
        <end position="238"/>
    </location>
</feature>
<evidence type="ECO:0000256" key="7">
    <source>
        <dbReference type="PROSITE-ProRule" id="PRU10141"/>
    </source>
</evidence>
<dbReference type="PROSITE" id="PS50011">
    <property type="entry name" value="PROTEIN_KINASE_DOM"/>
    <property type="match status" value="1"/>
</dbReference>
<keyword evidence="6 7" id="KW-0067">ATP-binding</keyword>
<evidence type="ECO:0000256" key="2">
    <source>
        <dbReference type="ARBA" id="ARBA00022527"/>
    </source>
</evidence>
<sequence length="556" mass="62574">MFSISKKHLNSQSPKGAEYSISSNRDFPLRGFQRQHRNSTISHHNSVKAFNYRDSSPALLNSNHYGGDVSVNTPLIVPKKYSIAITNYTLTENPEKSIKNDSSKLSLIINKTEPPSPSKEFISTQNTNLLSSSKHNTYIAISSRNIFKKDHFFKNNDFPRTFANDFELKGYKLSISQLRKNLQFESSKLYKSQKNLNNIHLEPLGKANELIKEDTTSKFTSPAAAGSSRPDTGETDGASIQSLSYGQSLINKEPTLNEMIEEMSSTSDVTKYHEFKFKLMTEDKFYKDINGNIRKWKAGDTLGNGSYGNVIKAFDVETGEIFAVKRLFFNKENQFQAELVDSIDIEINILKDLSHPNIVKYLGCEKVYDTLCIYFEYMPGGCLSRLLYNLGPLPEDVVKIYLKQILSGLIYLHSLNILHRDIKGANILIDSEGTLKLGDFGCSKKYTTTNDSGFLTSAKGSLPWMAPEVVKQSGYGRKADIWSIGCLTLEMLNAEPPWKGHDNYIVVMMKIAMTDELPVFPASISATAKDFIMVCLQKDPHKRPSAEELMCHPFLS</sequence>
<name>A0AAU9IFA7_9CILI</name>
<evidence type="ECO:0000313" key="11">
    <source>
        <dbReference type="Proteomes" id="UP001162131"/>
    </source>
</evidence>
<dbReference type="Proteomes" id="UP001162131">
    <property type="component" value="Unassembled WGS sequence"/>
</dbReference>
<dbReference type="AlphaFoldDB" id="A0AAU9IFA7"/>
<dbReference type="InterPro" id="IPR050538">
    <property type="entry name" value="MAP_kinase_kinase_kinase"/>
</dbReference>
<keyword evidence="4 7" id="KW-0547">Nucleotide-binding</keyword>
<dbReference type="InterPro" id="IPR011009">
    <property type="entry name" value="Kinase-like_dom_sf"/>
</dbReference>
<dbReference type="PRINTS" id="PR00109">
    <property type="entry name" value="TYRKINASE"/>
</dbReference>
<dbReference type="SUPFAM" id="SSF56112">
    <property type="entry name" value="Protein kinase-like (PK-like)"/>
    <property type="match status" value="1"/>
</dbReference>
<comment type="subunit">
    <text evidence="1">Monomer.</text>
</comment>
<dbReference type="PROSITE" id="PS00108">
    <property type="entry name" value="PROTEIN_KINASE_ST"/>
    <property type="match status" value="1"/>
</dbReference>
<feature type="binding site" evidence="7">
    <location>
        <position position="325"/>
    </location>
    <ligand>
        <name>ATP</name>
        <dbReference type="ChEBI" id="CHEBI:30616"/>
    </ligand>
</feature>
<dbReference type="PANTHER" id="PTHR48016">
    <property type="entry name" value="MAP KINASE KINASE KINASE SSK2-RELATED-RELATED"/>
    <property type="match status" value="1"/>
</dbReference>
<evidence type="ECO:0000256" key="6">
    <source>
        <dbReference type="ARBA" id="ARBA00022840"/>
    </source>
</evidence>
<feature type="compositionally biased region" description="Polar residues" evidence="8">
    <location>
        <begin position="10"/>
        <end position="22"/>
    </location>
</feature>
<evidence type="ECO:0000313" key="10">
    <source>
        <dbReference type="EMBL" id="CAG9311947.1"/>
    </source>
</evidence>
<organism evidence="10 11">
    <name type="scientific">Blepharisma stoltei</name>
    <dbReference type="NCBI Taxonomy" id="1481888"/>
    <lineage>
        <taxon>Eukaryota</taxon>
        <taxon>Sar</taxon>
        <taxon>Alveolata</taxon>
        <taxon>Ciliophora</taxon>
        <taxon>Postciliodesmatophora</taxon>
        <taxon>Heterotrichea</taxon>
        <taxon>Heterotrichida</taxon>
        <taxon>Blepharismidae</taxon>
        <taxon>Blepharisma</taxon>
    </lineage>
</organism>
<evidence type="ECO:0000256" key="3">
    <source>
        <dbReference type="ARBA" id="ARBA00022679"/>
    </source>
</evidence>
<keyword evidence="5" id="KW-0418">Kinase</keyword>
<evidence type="ECO:0000256" key="5">
    <source>
        <dbReference type="ARBA" id="ARBA00022777"/>
    </source>
</evidence>
<dbReference type="CDD" id="cd06606">
    <property type="entry name" value="STKc_MAPKKK"/>
    <property type="match status" value="1"/>
</dbReference>
<evidence type="ECO:0000256" key="1">
    <source>
        <dbReference type="ARBA" id="ARBA00011245"/>
    </source>
</evidence>
<dbReference type="SMART" id="SM00220">
    <property type="entry name" value="S_TKc"/>
    <property type="match status" value="1"/>
</dbReference>
<keyword evidence="11" id="KW-1185">Reference proteome</keyword>
<feature type="domain" description="Protein kinase" evidence="9">
    <location>
        <begin position="296"/>
        <end position="555"/>
    </location>
</feature>
<dbReference type="InterPro" id="IPR001245">
    <property type="entry name" value="Ser-Thr/Tyr_kinase_cat_dom"/>
</dbReference>
<dbReference type="FunFam" id="1.10.510.10:FF:000571">
    <property type="entry name" value="Maternal embryonic leucine zipper kinase"/>
    <property type="match status" value="1"/>
</dbReference>
<dbReference type="EMBL" id="CAJZBQ010000005">
    <property type="protein sequence ID" value="CAG9311947.1"/>
    <property type="molecule type" value="Genomic_DNA"/>
</dbReference>